<dbReference type="SUPFAM" id="SSF46689">
    <property type="entry name" value="Homeodomain-like"/>
    <property type="match status" value="1"/>
</dbReference>
<evidence type="ECO:0000256" key="3">
    <source>
        <dbReference type="ARBA" id="ARBA00029540"/>
    </source>
</evidence>
<dbReference type="GO" id="GO:0006355">
    <property type="term" value="P:regulation of DNA-templated transcription"/>
    <property type="evidence" value="ECO:0007669"/>
    <property type="project" value="InterPro"/>
</dbReference>
<dbReference type="Proteomes" id="UP000198611">
    <property type="component" value="Unassembled WGS sequence"/>
</dbReference>
<organism evidence="6 7">
    <name type="scientific">Thiohalospira halophila DSM 15071</name>
    <dbReference type="NCBI Taxonomy" id="1123397"/>
    <lineage>
        <taxon>Bacteria</taxon>
        <taxon>Pseudomonadati</taxon>
        <taxon>Pseudomonadota</taxon>
        <taxon>Gammaproteobacteria</taxon>
        <taxon>Thiohalospirales</taxon>
        <taxon>Thiohalospiraceae</taxon>
        <taxon>Thiohalospira</taxon>
    </lineage>
</organism>
<dbReference type="InterPro" id="IPR002197">
    <property type="entry name" value="HTH_Fis"/>
</dbReference>
<comment type="similarity">
    <text evidence="1">Belongs to the transcriptional regulatory Fis family.</text>
</comment>
<accession>A0A1I1RX64</accession>
<protein>
    <recommendedName>
        <fullName evidence="3">Putative Fis-like DNA-binding protein</fullName>
    </recommendedName>
</protein>
<dbReference type="STRING" id="1123397.SAMN05660831_01523"/>
<gene>
    <name evidence="6" type="ORF">SAMN05660831_01523</name>
</gene>
<evidence type="ECO:0000256" key="1">
    <source>
        <dbReference type="ARBA" id="ARBA00008559"/>
    </source>
</evidence>
<dbReference type="Pfam" id="PF02954">
    <property type="entry name" value="HTH_8"/>
    <property type="match status" value="1"/>
</dbReference>
<dbReference type="InterPro" id="IPR005412">
    <property type="entry name" value="Fis_DNA-bd"/>
</dbReference>
<keyword evidence="7" id="KW-1185">Reference proteome</keyword>
<dbReference type="InterPro" id="IPR050207">
    <property type="entry name" value="Trans_regulatory_Fis"/>
</dbReference>
<name>A0A1I1RX64_9GAMM</name>
<dbReference type="PRINTS" id="PR01590">
    <property type="entry name" value="HTHFIS"/>
</dbReference>
<feature type="region of interest" description="Disordered" evidence="4">
    <location>
        <begin position="1"/>
        <end position="25"/>
    </location>
</feature>
<dbReference type="OrthoDB" id="9802388at2"/>
<dbReference type="PANTHER" id="PTHR47918:SF1">
    <property type="entry name" value="DNA-BINDING PROTEIN FIS"/>
    <property type="match status" value="1"/>
</dbReference>
<dbReference type="AlphaFoldDB" id="A0A1I1RX64"/>
<dbReference type="GO" id="GO:0043565">
    <property type="term" value="F:sequence-specific DNA binding"/>
    <property type="evidence" value="ECO:0007669"/>
    <property type="project" value="InterPro"/>
</dbReference>
<proteinExistence type="inferred from homology"/>
<dbReference type="EMBL" id="FOMJ01000004">
    <property type="protein sequence ID" value="SFD36093.1"/>
    <property type="molecule type" value="Genomic_DNA"/>
</dbReference>
<feature type="domain" description="DNA binding HTH" evidence="5">
    <location>
        <begin position="56"/>
        <end position="96"/>
    </location>
</feature>
<dbReference type="InterPro" id="IPR009057">
    <property type="entry name" value="Homeodomain-like_sf"/>
</dbReference>
<keyword evidence="2" id="KW-0238">DNA-binding</keyword>
<sequence>MYTQTHHGLNTEQPTPTTEMGTHRPPRLDVCLEKALSRYFAELDGHAPNELYRRVLDQVEPPLLETVMIYTRGNQSRASEILGISRGTLRTKLKRYNMA</sequence>
<reference evidence="6 7" key="1">
    <citation type="submission" date="2016-10" db="EMBL/GenBank/DDBJ databases">
        <authorList>
            <person name="de Groot N.N."/>
        </authorList>
    </citation>
    <scope>NUCLEOTIDE SEQUENCE [LARGE SCALE GENOMIC DNA]</scope>
    <source>
        <strain evidence="6 7">HL3</strain>
    </source>
</reference>
<evidence type="ECO:0000259" key="5">
    <source>
        <dbReference type="Pfam" id="PF02954"/>
    </source>
</evidence>
<evidence type="ECO:0000256" key="2">
    <source>
        <dbReference type="ARBA" id="ARBA00023125"/>
    </source>
</evidence>
<feature type="compositionally biased region" description="Polar residues" evidence="4">
    <location>
        <begin position="1"/>
        <end position="20"/>
    </location>
</feature>
<dbReference type="Gene3D" id="1.10.10.60">
    <property type="entry name" value="Homeodomain-like"/>
    <property type="match status" value="1"/>
</dbReference>
<evidence type="ECO:0000313" key="7">
    <source>
        <dbReference type="Proteomes" id="UP000198611"/>
    </source>
</evidence>
<evidence type="ECO:0000256" key="4">
    <source>
        <dbReference type="SAM" id="MobiDB-lite"/>
    </source>
</evidence>
<dbReference type="RefSeq" id="WP_093428164.1">
    <property type="nucleotide sequence ID" value="NZ_FOMJ01000004.1"/>
</dbReference>
<dbReference type="PIRSF" id="PIRSF002097">
    <property type="entry name" value="DNA-binding_Fis"/>
    <property type="match status" value="1"/>
</dbReference>
<dbReference type="PRINTS" id="PR01591">
    <property type="entry name" value="DNABINDNGFIS"/>
</dbReference>
<evidence type="ECO:0000313" key="6">
    <source>
        <dbReference type="EMBL" id="SFD36093.1"/>
    </source>
</evidence>
<dbReference type="PANTHER" id="PTHR47918">
    <property type="entry name" value="DNA-BINDING PROTEIN FIS"/>
    <property type="match status" value="1"/>
</dbReference>